<protein>
    <recommendedName>
        <fullName evidence="4">FHA domain containing protein</fullName>
    </recommendedName>
</protein>
<reference evidence="2 3" key="1">
    <citation type="submission" date="2018-11" db="EMBL/GenBank/DDBJ databases">
        <title>Whole genome sequencing of an environmental sample.</title>
        <authorList>
            <person name="Sarangi A.N."/>
            <person name="Singh D."/>
            <person name="Tripathy S."/>
        </authorList>
    </citation>
    <scope>NUCLEOTIDE SEQUENCE [LARGE SCALE GENOMIC DNA]</scope>
    <source>
        <strain evidence="2 3">Lakshadweep</strain>
    </source>
</reference>
<sequence>MVSMLQRAIALMLVVLALGLTSCGGDRDVPVVLLADDATATKANRLVGAIAEVSPPERIQQLKPYLDVYAPQVRIATPDPDATLTSTTVQVEVQVRDFPIYKDQSLGFGPHLHLFIDDQPHQAIYDAGEPISLENLAPGTHTLRLLAVRPWGESFKNEGAYDQVTFNVFAPSPQNNPDDSQPVLTYNQPQDRYGAEPILLDFHLNNAPPHLVAQADETITDWRIRCTINGESFVFDRWQPIYLQGFQPGKNWLKLELIDENGNLIDNALNTTVRVIDYQPGGDDSLSQLVRGEIPLAQAKVLIDPSYEPPAPVVDESAEQQHDSATTTGAATTSDQPESLPADSEDDNSEELDDTEATPAPNSTMEASPAKSESATTPAPGSTEKVEPATSDDTETVIPQPTSLDVEAKPSESDRLAPPDTKRLEVDDASTAEGNTDVSDAETKSADQLDQPPAASKTAPATDNGSPAVVEDTETVLPQEAEAPQESTRTLQDQIAPEDAPSMVRDKESDRDEPGALTTEQLPSTQDAESPAAETPTSMPASPEAEDLPLLETAPSTAPSDAETADDVTAPNTDLNTLEDNADLI</sequence>
<dbReference type="EMBL" id="QVFV01000010">
    <property type="protein sequence ID" value="RZM75002.1"/>
    <property type="molecule type" value="Genomic_DNA"/>
</dbReference>
<proteinExistence type="predicted"/>
<name>A0A4Q7E4L9_9CYAN</name>
<dbReference type="RefSeq" id="WP_052288385.1">
    <property type="nucleotide sequence ID" value="NZ_QVFV01000010.1"/>
</dbReference>
<feature type="compositionally biased region" description="Polar residues" evidence="1">
    <location>
        <begin position="570"/>
        <end position="579"/>
    </location>
</feature>
<dbReference type="AlphaFoldDB" id="A0A4Q7E4L9"/>
<organism evidence="2 3">
    <name type="scientific">Leptolyngbya iicbica LK</name>
    <dbReference type="NCBI Taxonomy" id="2294035"/>
    <lineage>
        <taxon>Bacteria</taxon>
        <taxon>Bacillati</taxon>
        <taxon>Cyanobacteriota</taxon>
        <taxon>Cyanophyceae</taxon>
        <taxon>Leptolyngbyales</taxon>
        <taxon>Leptolyngbyaceae</taxon>
        <taxon>Leptolyngbya group</taxon>
        <taxon>Leptolyngbya</taxon>
        <taxon>Leptolyngbya iicbica</taxon>
    </lineage>
</organism>
<keyword evidence="3" id="KW-1185">Reference proteome</keyword>
<feature type="compositionally biased region" description="Acidic residues" evidence="1">
    <location>
        <begin position="343"/>
        <end position="356"/>
    </location>
</feature>
<gene>
    <name evidence="2" type="ORF">DYY88_22035</name>
</gene>
<evidence type="ECO:0000313" key="2">
    <source>
        <dbReference type="EMBL" id="RZM75002.1"/>
    </source>
</evidence>
<evidence type="ECO:0000256" key="1">
    <source>
        <dbReference type="SAM" id="MobiDB-lite"/>
    </source>
</evidence>
<feature type="compositionally biased region" description="Basic and acidic residues" evidence="1">
    <location>
        <begin position="504"/>
        <end position="514"/>
    </location>
</feature>
<evidence type="ECO:0008006" key="4">
    <source>
        <dbReference type="Google" id="ProtNLM"/>
    </source>
</evidence>
<evidence type="ECO:0000313" key="3">
    <source>
        <dbReference type="Proteomes" id="UP000292459"/>
    </source>
</evidence>
<feature type="compositionally biased region" description="Polar residues" evidence="1">
    <location>
        <begin position="360"/>
        <end position="380"/>
    </location>
</feature>
<feature type="region of interest" description="Disordered" evidence="1">
    <location>
        <begin position="307"/>
        <end position="585"/>
    </location>
</feature>
<accession>A0A4Q7E4L9</accession>
<dbReference type="Proteomes" id="UP000292459">
    <property type="component" value="Unassembled WGS sequence"/>
</dbReference>
<dbReference type="OrthoDB" id="421804at2"/>
<dbReference type="PROSITE" id="PS51257">
    <property type="entry name" value="PROKAR_LIPOPROTEIN"/>
    <property type="match status" value="1"/>
</dbReference>
<feature type="compositionally biased region" description="Basic and acidic residues" evidence="1">
    <location>
        <begin position="406"/>
        <end position="426"/>
    </location>
</feature>
<comment type="caution">
    <text evidence="2">The sequence shown here is derived from an EMBL/GenBank/DDBJ whole genome shotgun (WGS) entry which is preliminary data.</text>
</comment>
<feature type="compositionally biased region" description="Polar residues" evidence="1">
    <location>
        <begin position="518"/>
        <end position="528"/>
    </location>
</feature>